<comment type="caution">
    <text evidence="2">The sequence shown here is derived from an EMBL/GenBank/DDBJ whole genome shotgun (WGS) entry which is preliminary data.</text>
</comment>
<organism evidence="2 3">
    <name type="scientific">Mycobacterium aquaticum</name>
    <dbReference type="NCBI Taxonomy" id="1927124"/>
    <lineage>
        <taxon>Bacteria</taxon>
        <taxon>Bacillati</taxon>
        <taxon>Actinomycetota</taxon>
        <taxon>Actinomycetes</taxon>
        <taxon>Mycobacteriales</taxon>
        <taxon>Mycobacteriaceae</taxon>
        <taxon>Mycobacterium</taxon>
    </lineage>
</organism>
<evidence type="ECO:0000313" key="2">
    <source>
        <dbReference type="EMBL" id="ORA39385.1"/>
    </source>
</evidence>
<dbReference type="AlphaFoldDB" id="A0A1X0BB29"/>
<dbReference type="OrthoDB" id="4637980at2"/>
<feature type="chain" id="PRO_5012664892" description="Secreted protein" evidence="1">
    <location>
        <begin position="28"/>
        <end position="164"/>
    </location>
</feature>
<evidence type="ECO:0000313" key="3">
    <source>
        <dbReference type="Proteomes" id="UP000192448"/>
    </source>
</evidence>
<sequence>MARHGIGSAVVVVVAVAALGGTGTAVAGAGTAMTMVPLDNQIKQCDLVTTTYELTYGSASGFVDVGAPDSGSVRAEVHMQTALPDSTYQVRLVQVPRSLAATCNPGDAGVAAGVMYIDGLGNGSTTVTSPRMPGATGAGVIVEGPPRPGRLHGDIYTSSYIAAI</sequence>
<keyword evidence="3" id="KW-1185">Reference proteome</keyword>
<evidence type="ECO:0000256" key="1">
    <source>
        <dbReference type="SAM" id="SignalP"/>
    </source>
</evidence>
<protein>
    <recommendedName>
        <fullName evidence="4">Secreted protein</fullName>
    </recommendedName>
</protein>
<accession>A0A1X0BB29</accession>
<proteinExistence type="predicted"/>
<keyword evidence="1" id="KW-0732">Signal</keyword>
<dbReference type="Proteomes" id="UP000192448">
    <property type="component" value="Unassembled WGS sequence"/>
</dbReference>
<gene>
    <name evidence="2" type="ORF">BST13_02170</name>
</gene>
<dbReference type="EMBL" id="MVHF01000002">
    <property type="protein sequence ID" value="ORA39385.1"/>
    <property type="molecule type" value="Genomic_DNA"/>
</dbReference>
<feature type="signal peptide" evidence="1">
    <location>
        <begin position="1"/>
        <end position="27"/>
    </location>
</feature>
<evidence type="ECO:0008006" key="4">
    <source>
        <dbReference type="Google" id="ProtNLM"/>
    </source>
</evidence>
<name>A0A1X0BB29_9MYCO</name>
<reference evidence="2 3" key="1">
    <citation type="submission" date="2017-02" db="EMBL/GenBank/DDBJ databases">
        <title>The new phylogeny of genus Mycobacterium.</title>
        <authorList>
            <person name="Tortoli E."/>
            <person name="Trovato A."/>
            <person name="Cirillo D.M."/>
        </authorList>
    </citation>
    <scope>NUCLEOTIDE SEQUENCE [LARGE SCALE GENOMIC DNA]</scope>
    <source>
        <strain evidence="2 3">RW6</strain>
    </source>
</reference>